<dbReference type="Proteomes" id="UP000887565">
    <property type="component" value="Unplaced"/>
</dbReference>
<dbReference type="WBParaSite" id="nRc.2.0.1.t25010-RA">
    <property type="protein sequence ID" value="nRc.2.0.1.t25010-RA"/>
    <property type="gene ID" value="nRc.2.0.1.g25010"/>
</dbReference>
<proteinExistence type="predicted"/>
<dbReference type="AlphaFoldDB" id="A0A915JER3"/>
<accession>A0A915JER3</accession>
<name>A0A915JER3_ROMCU</name>
<organism evidence="1 2">
    <name type="scientific">Romanomermis culicivorax</name>
    <name type="common">Nematode worm</name>
    <dbReference type="NCBI Taxonomy" id="13658"/>
    <lineage>
        <taxon>Eukaryota</taxon>
        <taxon>Metazoa</taxon>
        <taxon>Ecdysozoa</taxon>
        <taxon>Nematoda</taxon>
        <taxon>Enoplea</taxon>
        <taxon>Dorylaimia</taxon>
        <taxon>Mermithida</taxon>
        <taxon>Mermithoidea</taxon>
        <taxon>Mermithidae</taxon>
        <taxon>Romanomermis</taxon>
    </lineage>
</organism>
<keyword evidence="1" id="KW-1185">Reference proteome</keyword>
<evidence type="ECO:0000313" key="1">
    <source>
        <dbReference type="Proteomes" id="UP000887565"/>
    </source>
</evidence>
<sequence>MKNTSRQAIAVAKATTTSLFKFSDKKAPRAGDVTKLAPNVADTYIKTLEEVCTSQSLEKCFLTKNSSESLYQKPLQGAKKGCLVQKSETFSAIRFGLYDCSVELSYSDPKANDSYSCATMWEILPVIVKSQRIRKSNLSL</sequence>
<reference evidence="2" key="1">
    <citation type="submission" date="2022-11" db="UniProtKB">
        <authorList>
            <consortium name="WormBaseParasite"/>
        </authorList>
    </citation>
    <scope>IDENTIFICATION</scope>
</reference>
<evidence type="ECO:0000313" key="2">
    <source>
        <dbReference type="WBParaSite" id="nRc.2.0.1.t25010-RA"/>
    </source>
</evidence>
<protein>
    <submittedName>
        <fullName evidence="2">Uncharacterized protein</fullName>
    </submittedName>
</protein>